<dbReference type="EMBL" id="BARV01041906">
    <property type="protein sequence ID" value="GAI55161.1"/>
    <property type="molecule type" value="Genomic_DNA"/>
</dbReference>
<proteinExistence type="predicted"/>
<feature type="non-terminal residue" evidence="1">
    <location>
        <position position="1"/>
    </location>
</feature>
<dbReference type="AlphaFoldDB" id="X1QK22"/>
<reference evidence="1" key="1">
    <citation type="journal article" date="2014" name="Front. Microbiol.">
        <title>High frequency of phylogenetically diverse reductive dehalogenase-homologous genes in deep subseafloor sedimentary metagenomes.</title>
        <authorList>
            <person name="Kawai M."/>
            <person name="Futagami T."/>
            <person name="Toyoda A."/>
            <person name="Takaki Y."/>
            <person name="Nishi S."/>
            <person name="Hori S."/>
            <person name="Arai W."/>
            <person name="Tsubouchi T."/>
            <person name="Morono Y."/>
            <person name="Uchiyama I."/>
            <person name="Ito T."/>
            <person name="Fujiyama A."/>
            <person name="Inagaki F."/>
            <person name="Takami H."/>
        </authorList>
    </citation>
    <scope>NUCLEOTIDE SEQUENCE</scope>
    <source>
        <strain evidence="1">Expedition CK06-06</strain>
    </source>
</reference>
<evidence type="ECO:0000313" key="1">
    <source>
        <dbReference type="EMBL" id="GAI55161.1"/>
    </source>
</evidence>
<name>X1QK22_9ZZZZ</name>
<gene>
    <name evidence="1" type="ORF">S06H3_63243</name>
</gene>
<accession>X1QK22</accession>
<protein>
    <submittedName>
        <fullName evidence="1">Uncharacterized protein</fullName>
    </submittedName>
</protein>
<sequence length="98" mass="11094">NQIIDTYIGKQLRLDYLANLNKEKYQQVIGILDLSINQARQDRMTAIGTLAQPGWLLAGLLTLLPVGSYVAGWRTLWPSHYTEQEVQVALRQAQKKNA</sequence>
<organism evidence="1">
    <name type="scientific">marine sediment metagenome</name>
    <dbReference type="NCBI Taxonomy" id="412755"/>
    <lineage>
        <taxon>unclassified sequences</taxon>
        <taxon>metagenomes</taxon>
        <taxon>ecological metagenomes</taxon>
    </lineage>
</organism>
<comment type="caution">
    <text evidence="1">The sequence shown here is derived from an EMBL/GenBank/DDBJ whole genome shotgun (WGS) entry which is preliminary data.</text>
</comment>